<reference evidence="2 3" key="1">
    <citation type="journal article" date="2016" name="Mol. Biol. Evol.">
        <title>Comparative Genomics of Early-Diverging Mushroom-Forming Fungi Provides Insights into the Origins of Lignocellulose Decay Capabilities.</title>
        <authorList>
            <person name="Nagy L.G."/>
            <person name="Riley R."/>
            <person name="Tritt A."/>
            <person name="Adam C."/>
            <person name="Daum C."/>
            <person name="Floudas D."/>
            <person name="Sun H."/>
            <person name="Yadav J.S."/>
            <person name="Pangilinan J."/>
            <person name="Larsson K.H."/>
            <person name="Matsuura K."/>
            <person name="Barry K."/>
            <person name="Labutti K."/>
            <person name="Kuo R."/>
            <person name="Ohm R.A."/>
            <person name="Bhattacharya S.S."/>
            <person name="Shirouzu T."/>
            <person name="Yoshinaga Y."/>
            <person name="Martin F.M."/>
            <person name="Grigoriev I.V."/>
            <person name="Hibbett D.S."/>
        </authorList>
    </citation>
    <scope>NUCLEOTIDE SEQUENCE [LARGE SCALE GENOMIC DNA]</scope>
    <source>
        <strain evidence="2 3">HHB12733</strain>
    </source>
</reference>
<dbReference type="InParanoid" id="A0A165CNH8"/>
<feature type="compositionally biased region" description="Basic and acidic residues" evidence="1">
    <location>
        <begin position="52"/>
        <end position="77"/>
    </location>
</feature>
<name>A0A165CNH8_9BASI</name>
<protein>
    <submittedName>
        <fullName evidence="2">Uncharacterized protein</fullName>
    </submittedName>
</protein>
<gene>
    <name evidence="2" type="ORF">CALCODRAFT_512919</name>
</gene>
<organism evidence="2 3">
    <name type="scientific">Calocera cornea HHB12733</name>
    <dbReference type="NCBI Taxonomy" id="1353952"/>
    <lineage>
        <taxon>Eukaryota</taxon>
        <taxon>Fungi</taxon>
        <taxon>Dikarya</taxon>
        <taxon>Basidiomycota</taxon>
        <taxon>Agaricomycotina</taxon>
        <taxon>Dacrymycetes</taxon>
        <taxon>Dacrymycetales</taxon>
        <taxon>Dacrymycetaceae</taxon>
        <taxon>Calocera</taxon>
    </lineage>
</organism>
<dbReference type="AlphaFoldDB" id="A0A165CNH8"/>
<feature type="compositionally biased region" description="Polar residues" evidence="1">
    <location>
        <begin position="41"/>
        <end position="50"/>
    </location>
</feature>
<feature type="compositionally biased region" description="Basic residues" evidence="1">
    <location>
        <begin position="81"/>
        <end position="92"/>
    </location>
</feature>
<sequence>MPDIRQYFQAVSRDEYLEQARIQAEVDQEERDADQADRQHQASVQAFQKQLQRRERNLESQRRTRERQRQREVDAGDRSPGGRKFHLGKRRHPASEDSESDASIVILEPDQIYNSSSIVNNLSRATLSRPFRAVKPTRARPDGHPAKNVNWKAPVTWTLIENARKVVGWDPVQLAKLLRRRHPEIFGGRPGIYHSTISRWIRPEGHGWKESVLKHVEMGHRPVYNATGSSGVLVGCEDTIEKIKTQLKQLRKAGLALSTASCQGIIIAHLHQDCPEVFDKI</sequence>
<feature type="non-terminal residue" evidence="2">
    <location>
        <position position="281"/>
    </location>
</feature>
<evidence type="ECO:0000256" key="1">
    <source>
        <dbReference type="SAM" id="MobiDB-lite"/>
    </source>
</evidence>
<dbReference type="Proteomes" id="UP000076842">
    <property type="component" value="Unassembled WGS sequence"/>
</dbReference>
<proteinExistence type="predicted"/>
<evidence type="ECO:0000313" key="3">
    <source>
        <dbReference type="Proteomes" id="UP000076842"/>
    </source>
</evidence>
<dbReference type="OrthoDB" id="3257623at2759"/>
<dbReference type="EMBL" id="KV424126">
    <property type="protein sequence ID" value="KZT51104.1"/>
    <property type="molecule type" value="Genomic_DNA"/>
</dbReference>
<feature type="region of interest" description="Disordered" evidence="1">
    <location>
        <begin position="23"/>
        <end position="102"/>
    </location>
</feature>
<evidence type="ECO:0000313" key="2">
    <source>
        <dbReference type="EMBL" id="KZT51104.1"/>
    </source>
</evidence>
<accession>A0A165CNH8</accession>
<keyword evidence="3" id="KW-1185">Reference proteome</keyword>
<dbReference type="STRING" id="1353952.A0A165CNH8"/>